<reference evidence="2 3" key="1">
    <citation type="submission" date="2021-06" db="EMBL/GenBank/DDBJ databases">
        <authorList>
            <person name="Palmer J.M."/>
        </authorList>
    </citation>
    <scope>NUCLEOTIDE SEQUENCE [LARGE SCALE GENOMIC DNA]</scope>
    <source>
        <strain evidence="2 3">MEX-2019</strain>
        <tissue evidence="2">Muscle</tissue>
    </source>
</reference>
<proteinExistence type="predicted"/>
<dbReference type="AlphaFoldDB" id="A0AAV9SER1"/>
<dbReference type="Proteomes" id="UP001311232">
    <property type="component" value="Unassembled WGS sequence"/>
</dbReference>
<keyword evidence="3" id="KW-1185">Reference proteome</keyword>
<accession>A0AAV9SER1</accession>
<sequence>MLHLPDGAGETGRWCARATGGPGIPPQPARAGPHFHCATGRVGWVADIAADPLRLLRGPVPALAARRGWGALRTVRPGRQPRRERGGPVPPHPVRAGERGRSEHLVHGPRKRRDPGGGSL</sequence>
<evidence type="ECO:0000313" key="3">
    <source>
        <dbReference type="Proteomes" id="UP001311232"/>
    </source>
</evidence>
<evidence type="ECO:0000256" key="1">
    <source>
        <dbReference type="SAM" id="MobiDB-lite"/>
    </source>
</evidence>
<gene>
    <name evidence="2" type="ORF">CRENBAI_005581</name>
</gene>
<comment type="caution">
    <text evidence="2">The sequence shown here is derived from an EMBL/GenBank/DDBJ whole genome shotgun (WGS) entry which is preliminary data.</text>
</comment>
<feature type="region of interest" description="Disordered" evidence="1">
    <location>
        <begin position="74"/>
        <end position="120"/>
    </location>
</feature>
<organism evidence="2 3">
    <name type="scientific">Crenichthys baileyi</name>
    <name type="common">White River springfish</name>
    <dbReference type="NCBI Taxonomy" id="28760"/>
    <lineage>
        <taxon>Eukaryota</taxon>
        <taxon>Metazoa</taxon>
        <taxon>Chordata</taxon>
        <taxon>Craniata</taxon>
        <taxon>Vertebrata</taxon>
        <taxon>Euteleostomi</taxon>
        <taxon>Actinopterygii</taxon>
        <taxon>Neopterygii</taxon>
        <taxon>Teleostei</taxon>
        <taxon>Neoteleostei</taxon>
        <taxon>Acanthomorphata</taxon>
        <taxon>Ovalentaria</taxon>
        <taxon>Atherinomorphae</taxon>
        <taxon>Cyprinodontiformes</taxon>
        <taxon>Goodeidae</taxon>
        <taxon>Crenichthys</taxon>
    </lineage>
</organism>
<protein>
    <submittedName>
        <fullName evidence="2">Uncharacterized protein</fullName>
    </submittedName>
</protein>
<feature type="region of interest" description="Disordered" evidence="1">
    <location>
        <begin position="1"/>
        <end position="32"/>
    </location>
</feature>
<dbReference type="EMBL" id="JAHHUM010000427">
    <property type="protein sequence ID" value="KAK5619898.1"/>
    <property type="molecule type" value="Genomic_DNA"/>
</dbReference>
<name>A0AAV9SER1_9TELE</name>
<feature type="compositionally biased region" description="Basic and acidic residues" evidence="1">
    <location>
        <begin position="95"/>
        <end position="106"/>
    </location>
</feature>
<evidence type="ECO:0000313" key="2">
    <source>
        <dbReference type="EMBL" id="KAK5619898.1"/>
    </source>
</evidence>